<dbReference type="Gramene" id="FCD_00032622-RA">
    <property type="protein sequence ID" value="FCD_00032622-RA:cds"/>
    <property type="gene ID" value="FCD_00032622"/>
</dbReference>
<dbReference type="EMBL" id="BTGU01000093">
    <property type="protein sequence ID" value="GMN59954.1"/>
    <property type="molecule type" value="Genomic_DNA"/>
</dbReference>
<name>A0AA88DUZ2_FICCA</name>
<sequence>MTSGLKIVSSLTKQCGIKVRKAVWVKCGPVVVGPVGEMGWTKKGGGSGTSPTRQKLCLNLWAAPHHALVRLAWSTHLVALPNWHGNWNCESVT</sequence>
<accession>A0AA88DUZ2</accession>
<comment type="caution">
    <text evidence="1">The sequence shown here is derived from an EMBL/GenBank/DDBJ whole genome shotgun (WGS) entry which is preliminary data.</text>
</comment>
<proteinExistence type="predicted"/>
<evidence type="ECO:0000313" key="2">
    <source>
        <dbReference type="Proteomes" id="UP001187192"/>
    </source>
</evidence>
<reference evidence="1" key="1">
    <citation type="submission" date="2023-07" db="EMBL/GenBank/DDBJ databases">
        <title>draft genome sequence of fig (Ficus carica).</title>
        <authorList>
            <person name="Takahashi T."/>
            <person name="Nishimura K."/>
        </authorList>
    </citation>
    <scope>NUCLEOTIDE SEQUENCE</scope>
</reference>
<gene>
    <name evidence="1" type="ORF">TIFTF001_029043</name>
</gene>
<evidence type="ECO:0000313" key="1">
    <source>
        <dbReference type="EMBL" id="GMN59954.1"/>
    </source>
</evidence>
<dbReference type="Proteomes" id="UP001187192">
    <property type="component" value="Unassembled WGS sequence"/>
</dbReference>
<protein>
    <submittedName>
        <fullName evidence="1">Uncharacterized protein</fullName>
    </submittedName>
</protein>
<organism evidence="1 2">
    <name type="scientific">Ficus carica</name>
    <name type="common">Common fig</name>
    <dbReference type="NCBI Taxonomy" id="3494"/>
    <lineage>
        <taxon>Eukaryota</taxon>
        <taxon>Viridiplantae</taxon>
        <taxon>Streptophyta</taxon>
        <taxon>Embryophyta</taxon>
        <taxon>Tracheophyta</taxon>
        <taxon>Spermatophyta</taxon>
        <taxon>Magnoliopsida</taxon>
        <taxon>eudicotyledons</taxon>
        <taxon>Gunneridae</taxon>
        <taxon>Pentapetalae</taxon>
        <taxon>rosids</taxon>
        <taxon>fabids</taxon>
        <taxon>Rosales</taxon>
        <taxon>Moraceae</taxon>
        <taxon>Ficeae</taxon>
        <taxon>Ficus</taxon>
    </lineage>
</organism>
<keyword evidence="2" id="KW-1185">Reference proteome</keyword>
<dbReference type="AlphaFoldDB" id="A0AA88DUZ2"/>